<dbReference type="STRING" id="1450648.CLORY_44640"/>
<evidence type="ECO:0000313" key="7">
    <source>
        <dbReference type="Proteomes" id="UP000190080"/>
    </source>
</evidence>
<dbReference type="Gene3D" id="3.90.550.10">
    <property type="entry name" value="Spore Coat Polysaccharide Biosynthesis Protein SpsA, Chain A"/>
    <property type="match status" value="1"/>
</dbReference>
<proteinExistence type="inferred from homology"/>
<dbReference type="Proteomes" id="UP000190080">
    <property type="component" value="Unassembled WGS sequence"/>
</dbReference>
<accession>A0A1V4I571</accession>
<evidence type="ECO:0000256" key="2">
    <source>
        <dbReference type="ARBA" id="ARBA00006739"/>
    </source>
</evidence>
<evidence type="ECO:0000313" key="6">
    <source>
        <dbReference type="EMBL" id="OPJ55121.1"/>
    </source>
</evidence>
<organism evidence="6 7">
    <name type="scientific">Clostridium oryzae</name>
    <dbReference type="NCBI Taxonomy" id="1450648"/>
    <lineage>
        <taxon>Bacteria</taxon>
        <taxon>Bacillati</taxon>
        <taxon>Bacillota</taxon>
        <taxon>Clostridia</taxon>
        <taxon>Eubacteriales</taxon>
        <taxon>Clostridiaceae</taxon>
        <taxon>Clostridium</taxon>
    </lineage>
</organism>
<comment type="caution">
    <text evidence="6">The sequence shown here is derived from an EMBL/GenBank/DDBJ whole genome shotgun (WGS) entry which is preliminary data.</text>
</comment>
<sequence length="300" mass="35663">MSTPLVSIVTICWNRRKDILESLKGIYEVEYDNLEVIVVDNCSTDGTCEEIRKQYPKVKLIEMFKNIGIEAYNIGFKNAQGEYIVILDDDSFPHKYSVKRMVEKFKQDEKLGMVAFDVRNYYNYDEVKASEDEEDINEDTSAKAKDYLMAFNGAGAAVRRELLERVGFYPEEFFLYWNEQDTAFRILDTGYKIEFFSDVVSYHKYSPKNRASWRAPFYYTRNAFWLIWKNYPMNAAVRLTINMVYDCFYYSMEQKTFIYIKAMFNAIFNANKIKGKRKVVGEYIWKNFRIPFNVSFTFFK</sequence>
<dbReference type="GO" id="GO:0016757">
    <property type="term" value="F:glycosyltransferase activity"/>
    <property type="evidence" value="ECO:0007669"/>
    <property type="project" value="UniProtKB-KW"/>
</dbReference>
<dbReference type="AlphaFoldDB" id="A0A1V4I571"/>
<comment type="pathway">
    <text evidence="1">Cell wall biogenesis; cell wall polysaccharide biosynthesis.</text>
</comment>
<evidence type="ECO:0000256" key="3">
    <source>
        <dbReference type="ARBA" id="ARBA00022676"/>
    </source>
</evidence>
<reference evidence="6 7" key="1">
    <citation type="submission" date="2017-03" db="EMBL/GenBank/DDBJ databases">
        <title>Genome sequence of Clostridium oryzae DSM 28571.</title>
        <authorList>
            <person name="Poehlein A."/>
            <person name="Daniel R."/>
        </authorList>
    </citation>
    <scope>NUCLEOTIDE SEQUENCE [LARGE SCALE GENOMIC DNA]</scope>
    <source>
        <strain evidence="6 7">DSM 28571</strain>
    </source>
</reference>
<dbReference type="RefSeq" id="WP_079428677.1">
    <property type="nucleotide sequence ID" value="NZ_MZGV01000118.1"/>
</dbReference>
<name>A0A1V4I571_9CLOT</name>
<keyword evidence="7" id="KW-1185">Reference proteome</keyword>
<dbReference type="SUPFAM" id="SSF53448">
    <property type="entry name" value="Nucleotide-diphospho-sugar transferases"/>
    <property type="match status" value="1"/>
</dbReference>
<dbReference type="OrthoDB" id="9771846at2"/>
<dbReference type="CDD" id="cd04186">
    <property type="entry name" value="GT_2_like_c"/>
    <property type="match status" value="1"/>
</dbReference>
<dbReference type="Pfam" id="PF00535">
    <property type="entry name" value="Glycos_transf_2"/>
    <property type="match status" value="1"/>
</dbReference>
<evidence type="ECO:0000256" key="1">
    <source>
        <dbReference type="ARBA" id="ARBA00004776"/>
    </source>
</evidence>
<evidence type="ECO:0000259" key="5">
    <source>
        <dbReference type="Pfam" id="PF00535"/>
    </source>
</evidence>
<feature type="domain" description="Glycosyltransferase 2-like" evidence="5">
    <location>
        <begin position="7"/>
        <end position="166"/>
    </location>
</feature>
<dbReference type="EC" id="2.4.1.-" evidence="6"/>
<dbReference type="PANTHER" id="PTHR43179:SF12">
    <property type="entry name" value="GALACTOFURANOSYLTRANSFERASE GLFT2"/>
    <property type="match status" value="1"/>
</dbReference>
<dbReference type="EMBL" id="MZGV01000118">
    <property type="protein sequence ID" value="OPJ55121.1"/>
    <property type="molecule type" value="Genomic_DNA"/>
</dbReference>
<keyword evidence="3 6" id="KW-0328">Glycosyltransferase</keyword>
<gene>
    <name evidence="6" type="primary">pgaC_2</name>
    <name evidence="6" type="ORF">CLORY_44640</name>
</gene>
<keyword evidence="4 6" id="KW-0808">Transferase</keyword>
<comment type="similarity">
    <text evidence="2">Belongs to the glycosyltransferase 2 family.</text>
</comment>
<dbReference type="PANTHER" id="PTHR43179">
    <property type="entry name" value="RHAMNOSYLTRANSFERASE WBBL"/>
    <property type="match status" value="1"/>
</dbReference>
<evidence type="ECO:0000256" key="4">
    <source>
        <dbReference type="ARBA" id="ARBA00022679"/>
    </source>
</evidence>
<dbReference type="InterPro" id="IPR001173">
    <property type="entry name" value="Glyco_trans_2-like"/>
</dbReference>
<dbReference type="InterPro" id="IPR029044">
    <property type="entry name" value="Nucleotide-diphossugar_trans"/>
</dbReference>
<protein>
    <submittedName>
        <fullName evidence="6">Poly-beta-1,6-N-acetyl-D-glucosamine synthase</fullName>
        <ecNumber evidence="6">2.4.1.-</ecNumber>
    </submittedName>
</protein>